<dbReference type="RefSeq" id="XP_024578645.1">
    <property type="nucleotide sequence ID" value="XM_024728139.1"/>
</dbReference>
<dbReference type="EMBL" id="CCYD01000610">
    <property type="protein sequence ID" value="CEG42276.1"/>
    <property type="molecule type" value="Genomic_DNA"/>
</dbReference>
<dbReference type="GeneID" id="36407619"/>
<dbReference type="AlphaFoldDB" id="A0A0P1ALJ1"/>
<keyword evidence="2" id="KW-1185">Reference proteome</keyword>
<reference evidence="2" key="1">
    <citation type="submission" date="2014-09" db="EMBL/GenBank/DDBJ databases">
        <authorList>
            <person name="Sharma Rahul"/>
            <person name="Thines Marco"/>
        </authorList>
    </citation>
    <scope>NUCLEOTIDE SEQUENCE [LARGE SCALE GENOMIC DNA]</scope>
</reference>
<protein>
    <submittedName>
        <fullName evidence="1">Uncharacterized protein</fullName>
    </submittedName>
</protein>
<proteinExistence type="predicted"/>
<organism evidence="1 2">
    <name type="scientific">Plasmopara halstedii</name>
    <name type="common">Downy mildew of sunflower</name>
    <dbReference type="NCBI Taxonomy" id="4781"/>
    <lineage>
        <taxon>Eukaryota</taxon>
        <taxon>Sar</taxon>
        <taxon>Stramenopiles</taxon>
        <taxon>Oomycota</taxon>
        <taxon>Peronosporomycetes</taxon>
        <taxon>Peronosporales</taxon>
        <taxon>Peronosporaceae</taxon>
        <taxon>Plasmopara</taxon>
    </lineage>
</organism>
<evidence type="ECO:0000313" key="1">
    <source>
        <dbReference type="EMBL" id="CEG42276.1"/>
    </source>
</evidence>
<name>A0A0P1ALJ1_PLAHL</name>
<dbReference type="Proteomes" id="UP000054928">
    <property type="component" value="Unassembled WGS sequence"/>
</dbReference>
<evidence type="ECO:0000313" key="2">
    <source>
        <dbReference type="Proteomes" id="UP000054928"/>
    </source>
</evidence>
<sequence length="64" mass="7218">MPRLLEDPVLPCRATLQEPAAKELSSTGTGGFITLQLLSAEVKWILDFNILKLEVPIWRDCSHR</sequence>
<accession>A0A0P1ALJ1</accession>